<evidence type="ECO:0000313" key="8">
    <source>
        <dbReference type="EMBL" id="QEO10584.1"/>
    </source>
</evidence>
<dbReference type="PANTHER" id="PTHR11019">
    <property type="entry name" value="HTH-TYPE TRANSCRIPTIONAL REGULATOR NIMR"/>
    <property type="match status" value="1"/>
</dbReference>
<dbReference type="InterPro" id="IPR009057">
    <property type="entry name" value="Homeodomain-like_sf"/>
</dbReference>
<dbReference type="Gene3D" id="2.60.120.10">
    <property type="entry name" value="Jelly Rolls"/>
    <property type="match status" value="1"/>
</dbReference>
<dbReference type="InterPro" id="IPR018060">
    <property type="entry name" value="HTH_AraC"/>
</dbReference>
<accession>A0A5C1Y9I2</accession>
<dbReference type="GO" id="GO:0043565">
    <property type="term" value="F:sequence-specific DNA binding"/>
    <property type="evidence" value="ECO:0007669"/>
    <property type="project" value="InterPro"/>
</dbReference>
<evidence type="ECO:0000256" key="3">
    <source>
        <dbReference type="ARBA" id="ARBA00023125"/>
    </source>
</evidence>
<keyword evidence="1" id="KW-0678">Repressor</keyword>
<evidence type="ECO:0000256" key="6">
    <source>
        <dbReference type="ARBA" id="ARBA00079449"/>
    </source>
</evidence>
<dbReference type="AlphaFoldDB" id="A0A5C1Y9I2"/>
<dbReference type="RefSeq" id="WP_149326000.1">
    <property type="nucleotide sequence ID" value="NZ_CP043504.1"/>
</dbReference>
<keyword evidence="9" id="KW-1185">Reference proteome</keyword>
<proteinExistence type="predicted"/>
<evidence type="ECO:0000256" key="1">
    <source>
        <dbReference type="ARBA" id="ARBA00022491"/>
    </source>
</evidence>
<dbReference type="PROSITE" id="PS01124">
    <property type="entry name" value="HTH_ARAC_FAMILY_2"/>
    <property type="match status" value="1"/>
</dbReference>
<dbReference type="GO" id="GO:0003700">
    <property type="term" value="F:DNA-binding transcription factor activity"/>
    <property type="evidence" value="ECO:0007669"/>
    <property type="project" value="InterPro"/>
</dbReference>
<keyword evidence="2" id="KW-0805">Transcription regulation</keyword>
<dbReference type="InterPro" id="IPR011051">
    <property type="entry name" value="RmlC_Cupin_sf"/>
</dbReference>
<evidence type="ECO:0000256" key="2">
    <source>
        <dbReference type="ARBA" id="ARBA00023015"/>
    </source>
</evidence>
<dbReference type="EMBL" id="CP043504">
    <property type="protein sequence ID" value="QEO10584.1"/>
    <property type="molecule type" value="Genomic_DNA"/>
</dbReference>
<dbReference type="SUPFAM" id="SSF51182">
    <property type="entry name" value="RmlC-like cupins"/>
    <property type="match status" value="1"/>
</dbReference>
<keyword evidence="3" id="KW-0238">DNA-binding</keyword>
<protein>
    <recommendedName>
        <fullName evidence="5">HTH-type transcriptional regulator RipA</fullName>
    </recommendedName>
    <alternativeName>
        <fullName evidence="6">Repressor of iron proteins A</fullName>
    </alternativeName>
</protein>
<dbReference type="PANTHER" id="PTHR11019:SF199">
    <property type="entry name" value="HTH-TYPE TRANSCRIPTIONAL REGULATOR NIMR"/>
    <property type="match status" value="1"/>
</dbReference>
<gene>
    <name evidence="8" type="ORF">FLP23_11580</name>
</gene>
<keyword evidence="4" id="KW-0804">Transcription</keyword>
<evidence type="ECO:0000313" key="9">
    <source>
        <dbReference type="Proteomes" id="UP000322159"/>
    </source>
</evidence>
<dbReference type="InterPro" id="IPR014710">
    <property type="entry name" value="RmlC-like_jellyroll"/>
</dbReference>
<dbReference type="SUPFAM" id="SSF46689">
    <property type="entry name" value="Homeodomain-like"/>
    <property type="match status" value="1"/>
</dbReference>
<feature type="domain" description="HTH araC/xylS-type" evidence="7">
    <location>
        <begin position="136"/>
        <end position="233"/>
    </location>
</feature>
<evidence type="ECO:0000256" key="5">
    <source>
        <dbReference type="ARBA" id="ARBA00074140"/>
    </source>
</evidence>
<dbReference type="SMART" id="SM00342">
    <property type="entry name" value="HTH_ARAC"/>
    <property type="match status" value="1"/>
</dbReference>
<sequence>MTAHAPRLRDSVAHVHPVDELTWVASGHSTVLIDEVPWQLDTRTALLIPSGVEHVVVPRPDSLVFPVLVPELATATGVERPVLIRRGGALDDLVAVVLQPGLAEEGAVPAAHQRIRELLPCLVDDRPTLPVDDRARQVARAILASPGDERSLEEWATSCHTSSKTLQRSFRRETGLTFPQWRQAARLSAARRMLDAGAPVAHVARAVGYAGATPFIEAFRRRYGTTPARARAASSATGRRP</sequence>
<dbReference type="Gene3D" id="1.10.10.60">
    <property type="entry name" value="Homeodomain-like"/>
    <property type="match status" value="1"/>
</dbReference>
<dbReference type="OrthoDB" id="2039152at2"/>
<dbReference type="Pfam" id="PF12833">
    <property type="entry name" value="HTH_18"/>
    <property type="match status" value="1"/>
</dbReference>
<dbReference type="Proteomes" id="UP000322159">
    <property type="component" value="Chromosome"/>
</dbReference>
<name>A0A5C1Y9I2_9MICO</name>
<evidence type="ECO:0000256" key="4">
    <source>
        <dbReference type="ARBA" id="ARBA00023163"/>
    </source>
</evidence>
<dbReference type="KEGG" id="lyk:FLP23_11580"/>
<evidence type="ECO:0000259" key="7">
    <source>
        <dbReference type="PROSITE" id="PS01124"/>
    </source>
</evidence>
<dbReference type="FunFam" id="1.10.10.60:FF:000132">
    <property type="entry name" value="AraC family transcriptional regulator"/>
    <property type="match status" value="1"/>
</dbReference>
<organism evidence="8 9">
    <name type="scientific">Protaetiibacter larvae</name>
    <dbReference type="NCBI Taxonomy" id="2592654"/>
    <lineage>
        <taxon>Bacteria</taxon>
        <taxon>Bacillati</taxon>
        <taxon>Actinomycetota</taxon>
        <taxon>Actinomycetes</taxon>
        <taxon>Micrococcales</taxon>
        <taxon>Microbacteriaceae</taxon>
        <taxon>Protaetiibacter</taxon>
    </lineage>
</organism>
<reference evidence="8 9" key="1">
    <citation type="submission" date="2019-09" db="EMBL/GenBank/DDBJ databases">
        <title>Genome sequencing of strain KACC 19322.</title>
        <authorList>
            <person name="Heo J."/>
            <person name="Kim S.-J."/>
            <person name="Kim J.-S."/>
            <person name="Hong S.-B."/>
            <person name="Kwon S.-W."/>
        </authorList>
    </citation>
    <scope>NUCLEOTIDE SEQUENCE [LARGE SCALE GENOMIC DNA]</scope>
    <source>
        <strain evidence="8 9">KACC 19322</strain>
    </source>
</reference>